<comment type="caution">
    <text evidence="8">The sequence shown here is derived from an EMBL/GenBank/DDBJ whole genome shotgun (WGS) entry which is preliminary data.</text>
</comment>
<evidence type="ECO:0000256" key="7">
    <source>
        <dbReference type="RuleBase" id="RU363079"/>
    </source>
</evidence>
<name>A0A1X0NZX5_9TRYP</name>
<feature type="transmembrane region" description="Helical" evidence="7">
    <location>
        <begin position="287"/>
        <end position="309"/>
    </location>
</feature>
<feature type="transmembrane region" description="Helical" evidence="7">
    <location>
        <begin position="537"/>
        <end position="565"/>
    </location>
</feature>
<evidence type="ECO:0000256" key="2">
    <source>
        <dbReference type="ARBA" id="ARBA00005227"/>
    </source>
</evidence>
<keyword evidence="6 7" id="KW-0472">Membrane</keyword>
<sequence length="647" mass="73495">MSHFLLYLIAALLTAVTTPSLFVDAFYIPGVQPTYYEEGEDVHFTVNSLRSLRELFPQEYYKLPFCAPPVITTKVEAIGEVIWGDRMQNSLYTVKMKQNTNCMKLPGCDVVKNNAKIKKNIGQLENYIEQGYRGFMSIDNLPVFGEIHPVFLAHCKAYKKDMQYGHYRGYSLGVSRACTGKTIINNHLHFVISYNTAPGNDKKFMVVGLNATPYSIKHDSDGNSCNEALDLQHYTMDVLTTDDVRNNKATVYWTYSVQWEPSDVLWATRWDAYLHSSLADSSAAFHWLYVCSSLVIVMLCAASVITILMRALHKDFNRYNSPDPEENQEETGWKLVHADVFRVPHRAPLLASLTGNGYQVLSMFTGVLFFALLGFLSPARRGSLLTAVILLFVFMSVVAGYVCGYLLKYFNRREWRHVFFCGCAFPGVIFAIYSFANIVNWAHGSSDAVPFSLLLTMLSLWLLISLPLTVVGASFAFRQDPLENPVGVGRLAREIPPQSWMNSPTFLYIFPAVFPLCTIILEFNFVLQALWAGQVYYVFGFLALVFVIWIAITSLVTVFHLYYILCYENHQWWWSSFIMPGGFGIHVMLYCIYFYITQLSIRSFASSLLYFLYMGLFSYSYGIASGAIGLTSGIWFVRKIYGSIKVD</sequence>
<dbReference type="OrthoDB" id="1666796at2759"/>
<evidence type="ECO:0000313" key="9">
    <source>
        <dbReference type="Proteomes" id="UP000192257"/>
    </source>
</evidence>
<dbReference type="RefSeq" id="XP_028884291.1">
    <property type="nucleotide sequence ID" value="XM_029024514.1"/>
</dbReference>
<keyword evidence="4 7" id="KW-0732">Signal</keyword>
<feature type="transmembrane region" description="Helical" evidence="7">
    <location>
        <begin position="608"/>
        <end position="637"/>
    </location>
</feature>
<feature type="transmembrane region" description="Helical" evidence="7">
    <location>
        <begin position="384"/>
        <end position="407"/>
    </location>
</feature>
<evidence type="ECO:0000256" key="1">
    <source>
        <dbReference type="ARBA" id="ARBA00004141"/>
    </source>
</evidence>
<proteinExistence type="inferred from homology"/>
<dbReference type="GO" id="GO:0016020">
    <property type="term" value="C:membrane"/>
    <property type="evidence" value="ECO:0007669"/>
    <property type="project" value="UniProtKB-SubCell"/>
</dbReference>
<dbReference type="PANTHER" id="PTHR10766">
    <property type="entry name" value="TRANSMEMBRANE 9 SUPERFAMILY PROTEIN"/>
    <property type="match status" value="1"/>
</dbReference>
<feature type="transmembrane region" description="Helical" evidence="7">
    <location>
        <begin position="419"/>
        <end position="439"/>
    </location>
</feature>
<accession>A0A1X0NZX5</accession>
<dbReference type="VEuPathDB" id="TriTrypDB:TM35_000092750"/>
<dbReference type="AlphaFoldDB" id="A0A1X0NZX5"/>
<organism evidence="8 9">
    <name type="scientific">Trypanosoma theileri</name>
    <dbReference type="NCBI Taxonomy" id="67003"/>
    <lineage>
        <taxon>Eukaryota</taxon>
        <taxon>Discoba</taxon>
        <taxon>Euglenozoa</taxon>
        <taxon>Kinetoplastea</taxon>
        <taxon>Metakinetoplastina</taxon>
        <taxon>Trypanosomatida</taxon>
        <taxon>Trypanosomatidae</taxon>
        <taxon>Trypanosoma</taxon>
    </lineage>
</organism>
<dbReference type="Proteomes" id="UP000192257">
    <property type="component" value="Unassembled WGS sequence"/>
</dbReference>
<dbReference type="PANTHER" id="PTHR10766:SF111">
    <property type="entry name" value="TRANSMEMBRANE 9 SUPERFAMILY MEMBER 2"/>
    <property type="match status" value="1"/>
</dbReference>
<dbReference type="GO" id="GO:0005737">
    <property type="term" value="C:cytoplasm"/>
    <property type="evidence" value="ECO:0007669"/>
    <property type="project" value="UniProtKB-ARBA"/>
</dbReference>
<evidence type="ECO:0000313" key="8">
    <source>
        <dbReference type="EMBL" id="ORC90225.1"/>
    </source>
</evidence>
<keyword evidence="5 7" id="KW-1133">Transmembrane helix</keyword>
<keyword evidence="9" id="KW-1185">Reference proteome</keyword>
<comment type="similarity">
    <text evidence="2 7">Belongs to the nonaspanin (TM9SF) (TC 9.A.2) family.</text>
</comment>
<keyword evidence="3 7" id="KW-0812">Transmembrane</keyword>
<reference evidence="8 9" key="1">
    <citation type="submission" date="2017-03" db="EMBL/GenBank/DDBJ databases">
        <title>An alternative strategy for trypanosome survival in the mammalian bloodstream revealed through genome and transcriptome analysis of the ubiquitous bovine parasite Trypanosoma (Megatrypanum) theileri.</title>
        <authorList>
            <person name="Kelly S."/>
            <person name="Ivens A."/>
            <person name="Mott A."/>
            <person name="O'Neill E."/>
            <person name="Emms D."/>
            <person name="Macleod O."/>
            <person name="Voorheis P."/>
            <person name="Matthews J."/>
            <person name="Matthews K."/>
            <person name="Carrington M."/>
        </authorList>
    </citation>
    <scope>NUCLEOTIDE SEQUENCE [LARGE SCALE GENOMIC DNA]</scope>
    <source>
        <strain evidence="8">Edinburgh</strain>
    </source>
</reference>
<feature type="transmembrane region" description="Helical" evidence="7">
    <location>
        <begin position="360"/>
        <end position="378"/>
    </location>
</feature>
<evidence type="ECO:0000256" key="6">
    <source>
        <dbReference type="ARBA" id="ARBA00023136"/>
    </source>
</evidence>
<feature type="chain" id="PRO_5011812545" description="Transmembrane 9 superfamily member" evidence="7">
    <location>
        <begin position="20"/>
        <end position="647"/>
    </location>
</feature>
<evidence type="ECO:0000256" key="5">
    <source>
        <dbReference type="ARBA" id="ARBA00022989"/>
    </source>
</evidence>
<protein>
    <recommendedName>
        <fullName evidence="7">Transmembrane 9 superfamily member</fullName>
    </recommendedName>
</protein>
<dbReference type="Pfam" id="PF02990">
    <property type="entry name" value="EMP70"/>
    <property type="match status" value="1"/>
</dbReference>
<dbReference type="GeneID" id="39984294"/>
<dbReference type="GO" id="GO:0072657">
    <property type="term" value="P:protein localization to membrane"/>
    <property type="evidence" value="ECO:0007669"/>
    <property type="project" value="TreeGrafter"/>
</dbReference>
<feature type="transmembrane region" description="Helical" evidence="7">
    <location>
        <begin position="506"/>
        <end position="531"/>
    </location>
</feature>
<dbReference type="EMBL" id="NBCO01000009">
    <property type="protein sequence ID" value="ORC90225.1"/>
    <property type="molecule type" value="Genomic_DNA"/>
</dbReference>
<dbReference type="InterPro" id="IPR004240">
    <property type="entry name" value="EMP70"/>
</dbReference>
<evidence type="ECO:0000256" key="3">
    <source>
        <dbReference type="ARBA" id="ARBA00022692"/>
    </source>
</evidence>
<gene>
    <name evidence="8" type="ORF">TM35_000092750</name>
</gene>
<feature type="transmembrane region" description="Helical" evidence="7">
    <location>
        <begin position="577"/>
        <end position="596"/>
    </location>
</feature>
<feature type="signal peptide" evidence="7">
    <location>
        <begin position="1"/>
        <end position="19"/>
    </location>
</feature>
<feature type="transmembrane region" description="Helical" evidence="7">
    <location>
        <begin position="451"/>
        <end position="477"/>
    </location>
</feature>
<evidence type="ECO:0000256" key="4">
    <source>
        <dbReference type="ARBA" id="ARBA00022729"/>
    </source>
</evidence>
<comment type="subcellular location">
    <subcellularLocation>
        <location evidence="1">Membrane</location>
        <topology evidence="1">Multi-pass membrane protein</topology>
    </subcellularLocation>
</comment>